<dbReference type="InterPro" id="IPR003594">
    <property type="entry name" value="HATPase_dom"/>
</dbReference>
<keyword evidence="6" id="KW-0067">ATP-binding</keyword>
<accession>A0A420GA58</accession>
<dbReference type="GO" id="GO:0000155">
    <property type="term" value="F:phosphorelay sensor kinase activity"/>
    <property type="evidence" value="ECO:0007669"/>
    <property type="project" value="InterPro"/>
</dbReference>
<dbReference type="GO" id="GO:0007234">
    <property type="term" value="P:osmosensory signaling via phosphorelay pathway"/>
    <property type="evidence" value="ECO:0007669"/>
    <property type="project" value="TreeGrafter"/>
</dbReference>
<comment type="caution">
    <text evidence="10">The sequence shown here is derived from an EMBL/GenBank/DDBJ whole genome shotgun (WGS) entry which is preliminary data.</text>
</comment>
<evidence type="ECO:0000256" key="3">
    <source>
        <dbReference type="ARBA" id="ARBA00022679"/>
    </source>
</evidence>
<sequence length="305" mass="34532">MLIYYLKIVQSQTIITLLIVGIVISKTLIGVLIYFLIRKNRLLKVEQLKLTTANSILSEQAIRIHHYNEELKIAESFKTKVLSIASHDLRAPFASVEILLAIDDISLVDKEDLKLIFLNLKGQVARSRTMLEEVLLWTESQLRDKLENTENCNICAQIDAVLGIYTLEIQRFNIQIINSVNPDFWADTHKGILAFVLRNVISNAIKYGRVGGSIVLQLIDDPSDRWELIVSNEGEELTSEVLHNLNFVNSWDRKKSESKNGAGLGISLCKDLIKRIDGKMQFENQHGTGVSVRISFPRKAYQAVS</sequence>
<evidence type="ECO:0000313" key="11">
    <source>
        <dbReference type="Proteomes" id="UP000286402"/>
    </source>
</evidence>
<feature type="domain" description="Histidine kinase" evidence="9">
    <location>
        <begin position="84"/>
        <end position="300"/>
    </location>
</feature>
<keyword evidence="7" id="KW-0902">Two-component regulatory system</keyword>
<evidence type="ECO:0000256" key="7">
    <source>
        <dbReference type="ARBA" id="ARBA00023012"/>
    </source>
</evidence>
<keyword evidence="11" id="KW-1185">Reference proteome</keyword>
<dbReference type="SUPFAM" id="SSF55874">
    <property type="entry name" value="ATPase domain of HSP90 chaperone/DNA topoisomerase II/histidine kinase"/>
    <property type="match status" value="1"/>
</dbReference>
<evidence type="ECO:0000259" key="9">
    <source>
        <dbReference type="PROSITE" id="PS50109"/>
    </source>
</evidence>
<dbReference type="SMART" id="SM00387">
    <property type="entry name" value="HATPase_c"/>
    <property type="match status" value="1"/>
</dbReference>
<evidence type="ECO:0000256" key="2">
    <source>
        <dbReference type="ARBA" id="ARBA00012438"/>
    </source>
</evidence>
<dbReference type="InterPro" id="IPR050351">
    <property type="entry name" value="BphY/WalK/GraS-like"/>
</dbReference>
<dbReference type="InterPro" id="IPR036097">
    <property type="entry name" value="HisK_dim/P_sf"/>
</dbReference>
<evidence type="ECO:0000256" key="1">
    <source>
        <dbReference type="ARBA" id="ARBA00000085"/>
    </source>
</evidence>
<evidence type="ECO:0000256" key="8">
    <source>
        <dbReference type="SAM" id="Phobius"/>
    </source>
</evidence>
<dbReference type="PANTHER" id="PTHR42878">
    <property type="entry name" value="TWO-COMPONENT HISTIDINE KINASE"/>
    <property type="match status" value="1"/>
</dbReference>
<dbReference type="Gene3D" id="3.30.565.10">
    <property type="entry name" value="Histidine kinase-like ATPase, C-terminal domain"/>
    <property type="match status" value="1"/>
</dbReference>
<comment type="catalytic activity">
    <reaction evidence="1">
        <text>ATP + protein L-histidine = ADP + protein N-phospho-L-histidine.</text>
        <dbReference type="EC" id="2.7.13.3"/>
    </reaction>
</comment>
<dbReference type="Pfam" id="PF02518">
    <property type="entry name" value="HATPase_c"/>
    <property type="match status" value="1"/>
</dbReference>
<dbReference type="EMBL" id="MCAQ01000001">
    <property type="protein sequence ID" value="RKF42043.1"/>
    <property type="molecule type" value="Genomic_DNA"/>
</dbReference>
<dbReference type="GO" id="GO:0000156">
    <property type="term" value="F:phosphorelay response regulator activity"/>
    <property type="evidence" value="ECO:0007669"/>
    <property type="project" value="TreeGrafter"/>
</dbReference>
<dbReference type="PANTHER" id="PTHR42878:SF7">
    <property type="entry name" value="SENSOR HISTIDINE KINASE GLRK"/>
    <property type="match status" value="1"/>
</dbReference>
<organism evidence="10 11">
    <name type="scientific">Sphingobacterium siyangense</name>
    <dbReference type="NCBI Taxonomy" id="459529"/>
    <lineage>
        <taxon>Bacteria</taxon>
        <taxon>Pseudomonadati</taxon>
        <taxon>Bacteroidota</taxon>
        <taxon>Sphingobacteriia</taxon>
        <taxon>Sphingobacteriales</taxon>
        <taxon>Sphingobacteriaceae</taxon>
        <taxon>Sphingobacterium</taxon>
    </lineage>
</organism>
<keyword evidence="5" id="KW-0418">Kinase</keyword>
<dbReference type="SUPFAM" id="SSF47384">
    <property type="entry name" value="Homodimeric domain of signal transducing histidine kinase"/>
    <property type="match status" value="1"/>
</dbReference>
<dbReference type="GO" id="GO:0030295">
    <property type="term" value="F:protein kinase activator activity"/>
    <property type="evidence" value="ECO:0007669"/>
    <property type="project" value="TreeGrafter"/>
</dbReference>
<dbReference type="Proteomes" id="UP000286402">
    <property type="component" value="Unassembled WGS sequence"/>
</dbReference>
<keyword evidence="4" id="KW-0547">Nucleotide-binding</keyword>
<keyword evidence="8" id="KW-0472">Membrane</keyword>
<evidence type="ECO:0000256" key="6">
    <source>
        <dbReference type="ARBA" id="ARBA00022840"/>
    </source>
</evidence>
<dbReference type="PROSITE" id="PS50109">
    <property type="entry name" value="HIS_KIN"/>
    <property type="match status" value="1"/>
</dbReference>
<evidence type="ECO:0000313" key="10">
    <source>
        <dbReference type="EMBL" id="RKF42043.1"/>
    </source>
</evidence>
<proteinExistence type="predicted"/>
<dbReference type="InterPro" id="IPR005467">
    <property type="entry name" value="His_kinase_dom"/>
</dbReference>
<keyword evidence="3" id="KW-0808">Transferase</keyword>
<reference evidence="10 11" key="1">
    <citation type="submission" date="2016-07" db="EMBL/GenBank/DDBJ databases">
        <title>Genome analysis of Sphingobacterium siyangense T12B17.</title>
        <authorList>
            <person name="Xu D."/>
            <person name="Su Y."/>
            <person name="Zheng S."/>
        </authorList>
    </citation>
    <scope>NUCLEOTIDE SEQUENCE [LARGE SCALE GENOMIC DNA]</scope>
    <source>
        <strain evidence="10 11">T12B17</strain>
    </source>
</reference>
<dbReference type="EC" id="2.7.13.3" evidence="2"/>
<dbReference type="AlphaFoldDB" id="A0A420GA58"/>
<keyword evidence="8" id="KW-0812">Transmembrane</keyword>
<gene>
    <name evidence="10" type="ORF">BCY89_00620</name>
</gene>
<keyword evidence="8" id="KW-1133">Transmembrane helix</keyword>
<evidence type="ECO:0000256" key="4">
    <source>
        <dbReference type="ARBA" id="ARBA00022741"/>
    </source>
</evidence>
<dbReference type="InterPro" id="IPR036890">
    <property type="entry name" value="HATPase_C_sf"/>
</dbReference>
<protein>
    <recommendedName>
        <fullName evidence="2">histidine kinase</fullName>
        <ecNumber evidence="2">2.7.13.3</ecNumber>
    </recommendedName>
</protein>
<feature type="transmembrane region" description="Helical" evidence="8">
    <location>
        <begin position="14"/>
        <end position="37"/>
    </location>
</feature>
<name>A0A420GA58_9SPHI</name>
<evidence type="ECO:0000256" key="5">
    <source>
        <dbReference type="ARBA" id="ARBA00022777"/>
    </source>
</evidence>
<dbReference type="GO" id="GO:0005524">
    <property type="term" value="F:ATP binding"/>
    <property type="evidence" value="ECO:0007669"/>
    <property type="project" value="UniProtKB-KW"/>
</dbReference>